<dbReference type="SUPFAM" id="SSF46785">
    <property type="entry name" value="Winged helix' DNA-binding domain"/>
    <property type="match status" value="1"/>
</dbReference>
<dbReference type="Pfam" id="PF01399">
    <property type="entry name" value="PCI"/>
    <property type="match status" value="1"/>
</dbReference>
<organism evidence="4">
    <name type="scientific">Xibalbanus tulumensis</name>
    <name type="common">Blind cave remipede</name>
    <name type="synonym">Speleonectes tulumensis</name>
    <dbReference type="NCBI Taxonomy" id="1519145"/>
    <lineage>
        <taxon>Eukaryota</taxon>
        <taxon>Metazoa</taxon>
        <taxon>Ecdysozoa</taxon>
        <taxon>Arthropoda</taxon>
        <taxon>Crustacea</taxon>
        <taxon>Remipedia</taxon>
        <taxon>Nectiopoda</taxon>
        <taxon>Speleonectidae</taxon>
        <taxon>Xibalbanus</taxon>
    </lineage>
</organism>
<feature type="domain" description="PCI" evidence="3">
    <location>
        <begin position="1"/>
        <end position="81"/>
    </location>
</feature>
<dbReference type="PROSITE" id="PS50250">
    <property type="entry name" value="PCI"/>
    <property type="match status" value="1"/>
</dbReference>
<dbReference type="InterPro" id="IPR049549">
    <property type="entry name" value="RPN7_PSMD6_C"/>
</dbReference>
<dbReference type="PANTHER" id="PTHR14145:SF1">
    <property type="entry name" value="26S PROTEASOME NON-ATPASE REGULATORY SUBUNIT 6"/>
    <property type="match status" value="1"/>
</dbReference>
<dbReference type="GO" id="GO:0043161">
    <property type="term" value="P:proteasome-mediated ubiquitin-dependent protein catabolic process"/>
    <property type="evidence" value="ECO:0007669"/>
    <property type="project" value="TreeGrafter"/>
</dbReference>
<protein>
    <recommendedName>
        <fullName evidence="2">26S proteasome non-ATPase regulatory subunit 6</fullName>
    </recommendedName>
</protein>
<keyword evidence="4" id="KW-0647">Proteasome</keyword>
<dbReference type="InterPro" id="IPR000717">
    <property type="entry name" value="PCI_dom"/>
</dbReference>
<dbReference type="SMART" id="SM00088">
    <property type="entry name" value="PINT"/>
    <property type="match status" value="1"/>
</dbReference>
<proteinExistence type="evidence at transcript level"/>
<dbReference type="InterPro" id="IPR036390">
    <property type="entry name" value="WH_DNA-bd_sf"/>
</dbReference>
<evidence type="ECO:0000256" key="1">
    <source>
        <dbReference type="ARBA" id="ARBA00005717"/>
    </source>
</evidence>
<dbReference type="PANTHER" id="PTHR14145">
    <property type="entry name" value="26S PROTESOME SUBUNIT 6"/>
    <property type="match status" value="1"/>
</dbReference>
<sequence>MMKRDRLFAPHYRYYVREMRIMAYTQLLESYRSLTVQYMADAFGVTVDYVDQELSKFIAAGRLHCKIDKVGGIVETNRPDSKNWQYQSTIRQGDILLNRVQNCHELSAFSTIVDISV</sequence>
<evidence type="ECO:0000259" key="3">
    <source>
        <dbReference type="PROSITE" id="PS50250"/>
    </source>
</evidence>
<dbReference type="InterPro" id="IPR019585">
    <property type="entry name" value="Rpn7/CSN1"/>
</dbReference>
<dbReference type="AlphaFoldDB" id="A0A481SZ06"/>
<name>A0A481SZ06_XIBTU</name>
<dbReference type="Pfam" id="PF21154">
    <property type="entry name" value="RPN7_PSMD6_C"/>
    <property type="match status" value="1"/>
</dbReference>
<reference evidence="4" key="1">
    <citation type="journal article" date="2019" name="Sci. Rep.">
        <title>No signal of deleterious mutation accumulation in conserved gene sequences of extant asexual hexapods.</title>
        <authorList>
            <person name="Brandt A."/>
            <person name="Bast J."/>
            <person name="Scheu S."/>
            <person name="Meusemann K."/>
            <person name="Donath A."/>
            <person name="Schuette K."/>
            <person name="Machida R."/>
            <person name="Kraaijeveld K."/>
        </authorList>
    </citation>
    <scope>NUCLEOTIDE SEQUENCE</scope>
    <source>
        <strain evidence="4">OG3814</strain>
    </source>
</reference>
<accession>A0A481SZ06</accession>
<dbReference type="GO" id="GO:0005838">
    <property type="term" value="C:proteasome regulatory particle"/>
    <property type="evidence" value="ECO:0007669"/>
    <property type="project" value="TreeGrafter"/>
</dbReference>
<dbReference type="EMBL" id="MH799851">
    <property type="protein sequence ID" value="QBH74010.1"/>
    <property type="molecule type" value="mRNA"/>
</dbReference>
<dbReference type="Gene3D" id="1.25.40.570">
    <property type="match status" value="1"/>
</dbReference>
<evidence type="ECO:0000256" key="2">
    <source>
        <dbReference type="ARBA" id="ARBA00014932"/>
    </source>
</evidence>
<comment type="similarity">
    <text evidence="1">Belongs to the proteasome subunit S10 family.</text>
</comment>
<evidence type="ECO:0000313" key="4">
    <source>
        <dbReference type="EMBL" id="QBH74010.1"/>
    </source>
</evidence>